<dbReference type="Gene3D" id="2.40.170.20">
    <property type="entry name" value="TonB-dependent receptor, beta-barrel domain"/>
    <property type="match status" value="1"/>
</dbReference>
<dbReference type="SUPFAM" id="SSF56935">
    <property type="entry name" value="Porins"/>
    <property type="match status" value="1"/>
</dbReference>
<evidence type="ECO:0000256" key="4">
    <source>
        <dbReference type="ARBA" id="ARBA00022692"/>
    </source>
</evidence>
<evidence type="ECO:0000256" key="5">
    <source>
        <dbReference type="ARBA" id="ARBA00023136"/>
    </source>
</evidence>
<keyword evidence="10" id="KW-0675">Receptor</keyword>
<dbReference type="PROSITE" id="PS52016">
    <property type="entry name" value="TONB_DEPENDENT_REC_3"/>
    <property type="match status" value="1"/>
</dbReference>
<dbReference type="InterPro" id="IPR023996">
    <property type="entry name" value="TonB-dep_OMP_SusC/RagA"/>
</dbReference>
<dbReference type="RefSeq" id="WP_111599362.1">
    <property type="nucleotide sequence ID" value="NZ_QLLL01000007.1"/>
</dbReference>
<name>A0A327QAC2_9BACT</name>
<dbReference type="GO" id="GO:0009279">
    <property type="term" value="C:cell outer membrane"/>
    <property type="evidence" value="ECO:0007669"/>
    <property type="project" value="UniProtKB-SubCell"/>
</dbReference>
<dbReference type="OrthoDB" id="9768177at2"/>
<accession>A0A327QAC2</accession>
<evidence type="ECO:0000256" key="8">
    <source>
        <dbReference type="SAM" id="SignalP"/>
    </source>
</evidence>
<evidence type="ECO:0000256" key="3">
    <source>
        <dbReference type="ARBA" id="ARBA00022452"/>
    </source>
</evidence>
<keyword evidence="8" id="KW-0732">Signal</keyword>
<evidence type="ECO:0000313" key="10">
    <source>
        <dbReference type="EMBL" id="RAJ01586.1"/>
    </source>
</evidence>
<keyword evidence="3 7" id="KW-1134">Transmembrane beta strand</keyword>
<dbReference type="Pfam" id="PF07715">
    <property type="entry name" value="Plug"/>
    <property type="match status" value="1"/>
</dbReference>
<feature type="domain" description="TonB-dependent receptor plug" evidence="9">
    <location>
        <begin position="119"/>
        <end position="244"/>
    </location>
</feature>
<dbReference type="InterPro" id="IPR008969">
    <property type="entry name" value="CarboxyPept-like_regulatory"/>
</dbReference>
<dbReference type="SUPFAM" id="SSF49464">
    <property type="entry name" value="Carboxypeptidase regulatory domain-like"/>
    <property type="match status" value="1"/>
</dbReference>
<reference evidence="10 11" key="1">
    <citation type="submission" date="2018-06" db="EMBL/GenBank/DDBJ databases">
        <title>Genomic Encyclopedia of Archaeal and Bacterial Type Strains, Phase II (KMG-II): from individual species to whole genera.</title>
        <authorList>
            <person name="Goeker M."/>
        </authorList>
    </citation>
    <scope>NUCLEOTIDE SEQUENCE [LARGE SCALE GENOMIC DNA]</scope>
    <source>
        <strain evidence="10 11">DSM 23857</strain>
    </source>
</reference>
<dbReference type="InterPro" id="IPR023997">
    <property type="entry name" value="TonB-dep_OMP_SusC/RagA_CS"/>
</dbReference>
<dbReference type="Pfam" id="PF13715">
    <property type="entry name" value="CarbopepD_reg_2"/>
    <property type="match status" value="1"/>
</dbReference>
<dbReference type="Gene3D" id="2.170.130.10">
    <property type="entry name" value="TonB-dependent receptor, plug domain"/>
    <property type="match status" value="1"/>
</dbReference>
<evidence type="ECO:0000256" key="2">
    <source>
        <dbReference type="ARBA" id="ARBA00022448"/>
    </source>
</evidence>
<comment type="subcellular location">
    <subcellularLocation>
        <location evidence="1 7">Cell outer membrane</location>
        <topology evidence="1 7">Multi-pass membrane protein</topology>
    </subcellularLocation>
</comment>
<dbReference type="AlphaFoldDB" id="A0A327QAC2"/>
<comment type="caution">
    <text evidence="10">The sequence shown here is derived from an EMBL/GenBank/DDBJ whole genome shotgun (WGS) entry which is preliminary data.</text>
</comment>
<evidence type="ECO:0000256" key="7">
    <source>
        <dbReference type="PROSITE-ProRule" id="PRU01360"/>
    </source>
</evidence>
<gene>
    <name evidence="10" type="ORF">LX64_03802</name>
</gene>
<evidence type="ECO:0000259" key="9">
    <source>
        <dbReference type="Pfam" id="PF07715"/>
    </source>
</evidence>
<dbReference type="Proteomes" id="UP000249547">
    <property type="component" value="Unassembled WGS sequence"/>
</dbReference>
<protein>
    <submittedName>
        <fullName evidence="10">Iron complex outermembrane receptor protein</fullName>
    </submittedName>
</protein>
<feature type="chain" id="PRO_5016451926" evidence="8">
    <location>
        <begin position="26"/>
        <end position="982"/>
    </location>
</feature>
<dbReference type="InterPro" id="IPR012910">
    <property type="entry name" value="Plug_dom"/>
</dbReference>
<keyword evidence="4 7" id="KW-0812">Transmembrane</keyword>
<organism evidence="10 11">
    <name type="scientific">Chitinophaga skermanii</name>
    <dbReference type="NCBI Taxonomy" id="331697"/>
    <lineage>
        <taxon>Bacteria</taxon>
        <taxon>Pseudomonadati</taxon>
        <taxon>Bacteroidota</taxon>
        <taxon>Chitinophagia</taxon>
        <taxon>Chitinophagales</taxon>
        <taxon>Chitinophagaceae</taxon>
        <taxon>Chitinophaga</taxon>
    </lineage>
</organism>
<keyword evidence="2 7" id="KW-0813">Transport</keyword>
<sequence>MVKTRLLQSFLLCALFILVSSITFAQSKAVSGKVLDETGGPIPGATVQVKGTSVGISTDASGNFTINVPQGGTTLIVSFVGYVKKEVAIGNNASLTIQLQLENTQLQDVVVVGYGTARKKDLTGAVASIRAKDFNKGIVTAPDQLIQGKVAGLMVINNSGAPGAATTVRIRGNSSLRTGNQPLYVVDGVPLDGRTAKPAFTSAVGTTPDANPLNFINSNDVASMEVLKDASATAIYGSRGSNGVILITTKQGEPGKSKLDVNYSTGFSNVLKKLDVLSADEYRSALKQYNINNGDFGGNVNAMDAITQTGNTQNINLALSGGNETSKYRASFGLLDQEGIIKKTGLKKYTANLNGRYTFLEDQRLGVDYNVQFSHTTEILAPISNDAGFRGSLITQALQWNPTRPLYKPDGSLNILAEGQAVNPVAMSKANDDKVNISGILASIAPYFKITKDLEYRFAFSINHFMGERESQISSIINLPGVEGKGAAFYGTAVLNSQLFTHTLSYNKKLNNSWNLGAVIGYEYQKFDYKGRTMGANTFTTNAISYVDAFQDAPQVNTNISSFRNPTSELQSVFGRVNLNYRDKYFVTTTVRADGSSKFGKENRYGYFPSFSAKWVASGEDFLKGNGVLDYLAFRAGWGITGNQEFPPGASQEQYGTTNAGSAGLQNVANTKLKWEETKQLNVGMDFNFVGNRVTGNIDYFHRNTTNILFNLPTILPAPSSTYWINIPANIINKGVEISLRSDIVKHNKFTWNLGVNATFLRNEFTNYDGAPLLTGAINGQGLTGASAQRIANGYPLNTFYVRNFEGLDKDGLSIFTDDGKFFMKSNPNPKTLIGINTELTYDKFSLIMSAHGAFGYEIYNNTANAVLPINNLGNMNVDKKLIGNGENPSNAITTSSRYLESGNFLKMDNVTLTYTIGKLGKYLNNVNVFVTGQNLFIITKYSGFDPEVNTDKNMNGVTSLGIEYGPYPTARTVQLGVNFRL</sequence>
<dbReference type="InterPro" id="IPR039426">
    <property type="entry name" value="TonB-dep_rcpt-like"/>
</dbReference>
<dbReference type="NCBIfam" id="TIGR04056">
    <property type="entry name" value="OMP_RagA_SusC"/>
    <property type="match status" value="1"/>
</dbReference>
<evidence type="ECO:0000313" key="11">
    <source>
        <dbReference type="Proteomes" id="UP000249547"/>
    </source>
</evidence>
<dbReference type="EMBL" id="QLLL01000007">
    <property type="protein sequence ID" value="RAJ01586.1"/>
    <property type="molecule type" value="Genomic_DNA"/>
</dbReference>
<dbReference type="InterPro" id="IPR036942">
    <property type="entry name" value="Beta-barrel_TonB_sf"/>
</dbReference>
<dbReference type="Gene3D" id="2.60.40.1120">
    <property type="entry name" value="Carboxypeptidase-like, regulatory domain"/>
    <property type="match status" value="1"/>
</dbReference>
<keyword evidence="6 7" id="KW-0998">Cell outer membrane</keyword>
<keyword evidence="5 7" id="KW-0472">Membrane</keyword>
<dbReference type="NCBIfam" id="TIGR04057">
    <property type="entry name" value="SusC_RagA_signa"/>
    <property type="match status" value="1"/>
</dbReference>
<comment type="similarity">
    <text evidence="7">Belongs to the TonB-dependent receptor family.</text>
</comment>
<evidence type="ECO:0000256" key="1">
    <source>
        <dbReference type="ARBA" id="ARBA00004571"/>
    </source>
</evidence>
<evidence type="ECO:0000256" key="6">
    <source>
        <dbReference type="ARBA" id="ARBA00023237"/>
    </source>
</evidence>
<keyword evidence="11" id="KW-1185">Reference proteome</keyword>
<proteinExistence type="inferred from homology"/>
<dbReference type="InterPro" id="IPR037066">
    <property type="entry name" value="Plug_dom_sf"/>
</dbReference>
<feature type="signal peptide" evidence="8">
    <location>
        <begin position="1"/>
        <end position="25"/>
    </location>
</feature>